<dbReference type="GO" id="GO:0090307">
    <property type="term" value="P:mitotic spindle assembly"/>
    <property type="evidence" value="ECO:0007669"/>
    <property type="project" value="TreeGrafter"/>
</dbReference>
<dbReference type="PANTHER" id="PTHR14739">
    <property type="entry name" value="MICROTUBULE-ASSOCIATED PROTEIN 9"/>
    <property type="match status" value="1"/>
</dbReference>
<feature type="compositionally biased region" description="Basic and acidic residues" evidence="1">
    <location>
        <begin position="99"/>
        <end position="219"/>
    </location>
</feature>
<evidence type="ECO:0000313" key="2">
    <source>
        <dbReference type="EMBL" id="CAD6193579.1"/>
    </source>
</evidence>
<reference evidence="2" key="1">
    <citation type="submission" date="2020-10" db="EMBL/GenBank/DDBJ databases">
        <authorList>
            <person name="Kikuchi T."/>
        </authorList>
    </citation>
    <scope>NUCLEOTIDE SEQUENCE</scope>
    <source>
        <strain evidence="2">NKZ352</strain>
    </source>
</reference>
<feature type="region of interest" description="Disordered" evidence="1">
    <location>
        <begin position="95"/>
        <end position="249"/>
    </location>
</feature>
<dbReference type="Proteomes" id="UP000835052">
    <property type="component" value="Unassembled WGS sequence"/>
</dbReference>
<feature type="compositionally biased region" description="Basic residues" evidence="1">
    <location>
        <begin position="303"/>
        <end position="312"/>
    </location>
</feature>
<accession>A0A8S1HCG0</accession>
<dbReference type="EMBL" id="CAJGYM010000036">
    <property type="protein sequence ID" value="CAD6193579.1"/>
    <property type="molecule type" value="Genomic_DNA"/>
</dbReference>
<dbReference type="AlphaFoldDB" id="A0A8S1HCG0"/>
<evidence type="ECO:0000313" key="3">
    <source>
        <dbReference type="Proteomes" id="UP000835052"/>
    </source>
</evidence>
<feature type="compositionally biased region" description="Basic and acidic residues" evidence="1">
    <location>
        <begin position="238"/>
        <end position="249"/>
    </location>
</feature>
<dbReference type="GO" id="GO:0008017">
    <property type="term" value="F:microtubule binding"/>
    <property type="evidence" value="ECO:0007669"/>
    <property type="project" value="TreeGrafter"/>
</dbReference>
<name>A0A8S1HCG0_9PELO</name>
<feature type="region of interest" description="Disordered" evidence="1">
    <location>
        <begin position="34"/>
        <end position="63"/>
    </location>
</feature>
<protein>
    <submittedName>
        <fullName evidence="2">Uncharacterized protein</fullName>
    </submittedName>
</protein>
<gene>
    <name evidence="2" type="ORF">CAUJ_LOCUS9498</name>
</gene>
<dbReference type="OrthoDB" id="5877408at2759"/>
<comment type="caution">
    <text evidence="2">The sequence shown here is derived from an EMBL/GenBank/DDBJ whole genome shotgun (WGS) entry which is preliminary data.</text>
</comment>
<dbReference type="GO" id="GO:0000235">
    <property type="term" value="C:astral microtubule"/>
    <property type="evidence" value="ECO:0007669"/>
    <property type="project" value="TreeGrafter"/>
</dbReference>
<dbReference type="InterPro" id="IPR026106">
    <property type="entry name" value="MAP9"/>
</dbReference>
<dbReference type="PANTHER" id="PTHR14739:SF9">
    <property type="entry name" value="MICROTUBULE-ASSOCIATED PROTEIN 9"/>
    <property type="match status" value="1"/>
</dbReference>
<proteinExistence type="predicted"/>
<organism evidence="2 3">
    <name type="scientific">Caenorhabditis auriculariae</name>
    <dbReference type="NCBI Taxonomy" id="2777116"/>
    <lineage>
        <taxon>Eukaryota</taxon>
        <taxon>Metazoa</taxon>
        <taxon>Ecdysozoa</taxon>
        <taxon>Nematoda</taxon>
        <taxon>Chromadorea</taxon>
        <taxon>Rhabditida</taxon>
        <taxon>Rhabditina</taxon>
        <taxon>Rhabditomorpha</taxon>
        <taxon>Rhabditoidea</taxon>
        <taxon>Rhabditidae</taxon>
        <taxon>Peloderinae</taxon>
        <taxon>Caenorhabditis</taxon>
    </lineage>
</organism>
<sequence>MRRRSLVAMNIQPRESPIVPVAKERTEAVRLPVTLEADEPTMTKAEKEPPPLLEAPSEGSSNRTFRIIDKAEEIRPAKSLLPIFGKSEPSSSITTWLRNKMEKERAVKESARKAEAAKKEAEEERRKNAARLFERWKAEHDEEAKRKLQIEKQRLKEKKQRESQEKKSRQDEAQKMFEVWKRERSKSMTEIHRKEVDKEKKKKEEAEKQKQQRREEADAAFRAWVAKKKKGQRAASSDPKKKDEEDKIKDFRQMMAQEAYEAWLEMKMHERDIEATLKPLEGPIVPWIPPNNTVPRRFVGSAQRRRAQKSHMQRSQSAKARPRTNPPLR</sequence>
<keyword evidence="3" id="KW-1185">Reference proteome</keyword>
<dbReference type="GO" id="GO:1902412">
    <property type="term" value="P:regulation of mitotic cytokinesis"/>
    <property type="evidence" value="ECO:0007669"/>
    <property type="project" value="TreeGrafter"/>
</dbReference>
<evidence type="ECO:0000256" key="1">
    <source>
        <dbReference type="SAM" id="MobiDB-lite"/>
    </source>
</evidence>
<feature type="region of interest" description="Disordered" evidence="1">
    <location>
        <begin position="281"/>
        <end position="329"/>
    </location>
</feature>
<dbReference type="GO" id="GO:0000281">
    <property type="term" value="P:mitotic cytokinesis"/>
    <property type="evidence" value="ECO:0007669"/>
    <property type="project" value="InterPro"/>
</dbReference>